<protein>
    <recommendedName>
        <fullName evidence="3">VOC domain-containing protein</fullName>
    </recommendedName>
</protein>
<dbReference type="OMA" id="CIRICRY"/>
<dbReference type="STRING" id="35128.B5YNF9"/>
<dbReference type="InParanoid" id="B5YNF9"/>
<dbReference type="eggNOG" id="ENOG502QY9K">
    <property type="taxonomic scope" value="Eukaryota"/>
</dbReference>
<keyword evidence="5" id="KW-1185">Reference proteome</keyword>
<dbReference type="RefSeq" id="XP_002296264.1">
    <property type="nucleotide sequence ID" value="XM_002296228.1"/>
</dbReference>
<dbReference type="Proteomes" id="UP000001449">
    <property type="component" value="Chromosome 7"/>
</dbReference>
<dbReference type="InterPro" id="IPR004360">
    <property type="entry name" value="Glyas_Fos-R_dOase_dom"/>
</dbReference>
<proteinExistence type="inferred from homology"/>
<feature type="domain" description="VOC" evidence="3">
    <location>
        <begin position="72"/>
        <end position="226"/>
    </location>
</feature>
<dbReference type="InterPro" id="IPR050383">
    <property type="entry name" value="GlyoxalaseI/FosfomycinResist"/>
</dbReference>
<evidence type="ECO:0000256" key="1">
    <source>
        <dbReference type="ARBA" id="ARBA00010363"/>
    </source>
</evidence>
<name>B5YNF9_THAPS</name>
<dbReference type="PANTHER" id="PTHR21366">
    <property type="entry name" value="GLYOXALASE FAMILY PROTEIN"/>
    <property type="match status" value="1"/>
</dbReference>
<dbReference type="GeneID" id="7450679"/>
<dbReference type="InterPro" id="IPR010710">
    <property type="entry name" value="DUF1289"/>
</dbReference>
<dbReference type="InterPro" id="IPR037523">
    <property type="entry name" value="VOC_core"/>
</dbReference>
<reference evidence="4 5" key="2">
    <citation type="journal article" date="2008" name="Nature">
        <title>The Phaeodactylum genome reveals the evolutionary history of diatom genomes.</title>
        <authorList>
            <person name="Bowler C."/>
            <person name="Allen A.E."/>
            <person name="Badger J.H."/>
            <person name="Grimwood J."/>
            <person name="Jabbari K."/>
            <person name="Kuo A."/>
            <person name="Maheswari U."/>
            <person name="Martens C."/>
            <person name="Maumus F."/>
            <person name="Otillar R.P."/>
            <person name="Rayko E."/>
            <person name="Salamov A."/>
            <person name="Vandepoele K."/>
            <person name="Beszteri B."/>
            <person name="Gruber A."/>
            <person name="Heijde M."/>
            <person name="Katinka M."/>
            <person name="Mock T."/>
            <person name="Valentin K."/>
            <person name="Verret F."/>
            <person name="Berges J.A."/>
            <person name="Brownlee C."/>
            <person name="Cadoret J.P."/>
            <person name="Chiovitti A."/>
            <person name="Choi C.J."/>
            <person name="Coesel S."/>
            <person name="De Martino A."/>
            <person name="Detter J.C."/>
            <person name="Durkin C."/>
            <person name="Falciatore A."/>
            <person name="Fournet J."/>
            <person name="Haruta M."/>
            <person name="Huysman M.J."/>
            <person name="Jenkins B.D."/>
            <person name="Jiroutova K."/>
            <person name="Jorgensen R.E."/>
            <person name="Joubert Y."/>
            <person name="Kaplan A."/>
            <person name="Kroger N."/>
            <person name="Kroth P.G."/>
            <person name="La Roche J."/>
            <person name="Lindquist E."/>
            <person name="Lommer M."/>
            <person name="Martin-Jezequel V."/>
            <person name="Lopez P.J."/>
            <person name="Lucas S."/>
            <person name="Mangogna M."/>
            <person name="McGinnis K."/>
            <person name="Medlin L.K."/>
            <person name="Montsant A."/>
            <person name="Oudot-Le Secq M.P."/>
            <person name="Napoli C."/>
            <person name="Obornik M."/>
            <person name="Parker M.S."/>
            <person name="Petit J.L."/>
            <person name="Porcel B.M."/>
            <person name="Poulsen N."/>
            <person name="Robison M."/>
            <person name="Rychlewski L."/>
            <person name="Rynearson T.A."/>
            <person name="Schmutz J."/>
            <person name="Shapiro H."/>
            <person name="Siaut M."/>
            <person name="Stanley M."/>
            <person name="Sussman M.R."/>
            <person name="Taylor A.R."/>
            <person name="Vardi A."/>
            <person name="von Dassow P."/>
            <person name="Vyverman W."/>
            <person name="Willis A."/>
            <person name="Wyrwicz L.S."/>
            <person name="Rokhsar D.S."/>
            <person name="Weissenbach J."/>
            <person name="Armbrust E.V."/>
            <person name="Green B.R."/>
            <person name="Van de Peer Y."/>
            <person name="Grigoriev I.V."/>
        </authorList>
    </citation>
    <scope>NUCLEOTIDE SEQUENCE [LARGE SCALE GENOMIC DNA]</scope>
    <source>
        <strain evidence="4 5">CCMP1335</strain>
    </source>
</reference>
<dbReference type="PaxDb" id="35128-Thaps7136"/>
<dbReference type="Gene3D" id="3.10.180.10">
    <property type="entry name" value="2,3-Dihydroxybiphenyl 1,2-Dioxygenase, domain 1"/>
    <property type="match status" value="1"/>
</dbReference>
<evidence type="ECO:0000259" key="3">
    <source>
        <dbReference type="PROSITE" id="PS51819"/>
    </source>
</evidence>
<comment type="similarity">
    <text evidence="1">Belongs to the glyoxalase I family.</text>
</comment>
<reference evidence="4 5" key="1">
    <citation type="journal article" date="2004" name="Science">
        <title>The genome of the diatom Thalassiosira pseudonana: ecology, evolution, and metabolism.</title>
        <authorList>
            <person name="Armbrust E.V."/>
            <person name="Berges J.A."/>
            <person name="Bowler C."/>
            <person name="Green B.R."/>
            <person name="Martinez D."/>
            <person name="Putnam N.H."/>
            <person name="Zhou S."/>
            <person name="Allen A.E."/>
            <person name="Apt K.E."/>
            <person name="Bechner M."/>
            <person name="Brzezinski M.A."/>
            <person name="Chaal B.K."/>
            <person name="Chiovitti A."/>
            <person name="Davis A.K."/>
            <person name="Demarest M.S."/>
            <person name="Detter J.C."/>
            <person name="Glavina T."/>
            <person name="Goodstein D."/>
            <person name="Hadi M.Z."/>
            <person name="Hellsten U."/>
            <person name="Hildebrand M."/>
            <person name="Jenkins B.D."/>
            <person name="Jurka J."/>
            <person name="Kapitonov V.V."/>
            <person name="Kroger N."/>
            <person name="Lau W.W."/>
            <person name="Lane T.W."/>
            <person name="Larimer F.W."/>
            <person name="Lippmeier J.C."/>
            <person name="Lucas S."/>
            <person name="Medina M."/>
            <person name="Montsant A."/>
            <person name="Obornik M."/>
            <person name="Parker M.S."/>
            <person name="Palenik B."/>
            <person name="Pazour G.J."/>
            <person name="Richardson P.M."/>
            <person name="Rynearson T.A."/>
            <person name="Saito M.A."/>
            <person name="Schwartz D.C."/>
            <person name="Thamatrakoln K."/>
            <person name="Valentin K."/>
            <person name="Vardi A."/>
            <person name="Wilkerson F.P."/>
            <person name="Rokhsar D.S."/>
        </authorList>
    </citation>
    <scope>NUCLEOTIDE SEQUENCE [LARGE SCALE GENOMIC DNA]</scope>
    <source>
        <strain evidence="4 5">CCMP1335</strain>
    </source>
</reference>
<evidence type="ECO:0000313" key="5">
    <source>
        <dbReference type="Proteomes" id="UP000001449"/>
    </source>
</evidence>
<dbReference type="AlphaFoldDB" id="B5YNF9"/>
<organism evidence="4 5">
    <name type="scientific">Thalassiosira pseudonana</name>
    <name type="common">Marine diatom</name>
    <name type="synonym">Cyclotella nana</name>
    <dbReference type="NCBI Taxonomy" id="35128"/>
    <lineage>
        <taxon>Eukaryota</taxon>
        <taxon>Sar</taxon>
        <taxon>Stramenopiles</taxon>
        <taxon>Ochrophyta</taxon>
        <taxon>Bacillariophyta</taxon>
        <taxon>Coscinodiscophyceae</taxon>
        <taxon>Thalassiosirophycidae</taxon>
        <taxon>Thalassiosirales</taxon>
        <taxon>Thalassiosiraceae</taxon>
        <taxon>Thalassiosira</taxon>
    </lineage>
</organism>
<gene>
    <name evidence="4" type="ORF">THAPS_7136</name>
</gene>
<dbReference type="KEGG" id="tps:THAPS_7136"/>
<evidence type="ECO:0000256" key="2">
    <source>
        <dbReference type="SAM" id="MobiDB-lite"/>
    </source>
</evidence>
<evidence type="ECO:0000313" key="4">
    <source>
        <dbReference type="EMBL" id="ACI64981.1"/>
    </source>
</evidence>
<accession>B5YNF9</accession>
<dbReference type="PANTHER" id="PTHR21366:SF14">
    <property type="entry name" value="GLYOXALASE DOMAIN-CONTAINING PROTEIN 5"/>
    <property type="match status" value="1"/>
</dbReference>
<feature type="region of interest" description="Disordered" evidence="2">
    <location>
        <begin position="253"/>
        <end position="279"/>
    </location>
</feature>
<dbReference type="EMBL" id="CP001160">
    <property type="protein sequence ID" value="ACI64981.1"/>
    <property type="molecule type" value="Genomic_DNA"/>
</dbReference>
<dbReference type="Pfam" id="PF00903">
    <property type="entry name" value="Glyoxalase"/>
    <property type="match status" value="1"/>
</dbReference>
<dbReference type="SUPFAM" id="SSF54593">
    <property type="entry name" value="Glyoxalase/Bleomycin resistance protein/Dihydroxybiphenyl dioxygenase"/>
    <property type="match status" value="1"/>
</dbReference>
<dbReference type="PROSITE" id="PS51819">
    <property type="entry name" value="VOC"/>
    <property type="match status" value="1"/>
</dbReference>
<dbReference type="HOGENOM" id="CLU_736716_0_0_1"/>
<dbReference type="InterPro" id="IPR029068">
    <property type="entry name" value="Glyas_Bleomycin-R_OHBP_Dase"/>
</dbReference>
<dbReference type="Pfam" id="PF06945">
    <property type="entry name" value="DUF1289"/>
    <property type="match status" value="1"/>
</dbReference>
<dbReference type="CDD" id="cd07253">
    <property type="entry name" value="GLOD5"/>
    <property type="match status" value="1"/>
</dbReference>
<sequence>MLSTFTFTALLYTSNAFTHPISIFQSYHNTSPRSSRSRVTTSGSSAITVVMSQSSSSAATPTSSGPPFQLQRIDHVVIRCKNFLLMFDFYHRIIGATIDEPREEHVNRFGGSLTHLRAGTSYIDLLAYDTNHLSEDGKVAVAKMHAGGVGTETGTIDDVTFSSDSSTMDHLCLRVEPFNEQQMLKYLEGEGVTIILSGEKRLGADGVGPSIYVRDPEGNVIELKGSPYQGTISTEEKTDTTTPYATKRNDILNNDSETLPSRVATTKSSQSLDGQSDTINSATDTDATIIPVTPCIRICRYNLSFYSGQVCIGCFREAYEIQSWQSMGPGEKALTLMDAIDRCNDDNTAGEDDFDGAISKDELARQYEYWSEMAKK</sequence>